<dbReference type="Pfam" id="PF16579">
    <property type="entry name" value="AdenylateSensor"/>
    <property type="match status" value="1"/>
</dbReference>
<comment type="catalytic activity">
    <reaction evidence="10">
        <text>L-seryl-[protein] + ATP = O-phospho-L-seryl-[protein] + ADP + H(+)</text>
        <dbReference type="Rhea" id="RHEA:17989"/>
        <dbReference type="Rhea" id="RHEA-COMP:9863"/>
        <dbReference type="Rhea" id="RHEA-COMP:11604"/>
        <dbReference type="ChEBI" id="CHEBI:15378"/>
        <dbReference type="ChEBI" id="CHEBI:29999"/>
        <dbReference type="ChEBI" id="CHEBI:30616"/>
        <dbReference type="ChEBI" id="CHEBI:83421"/>
        <dbReference type="ChEBI" id="CHEBI:456216"/>
        <dbReference type="EC" id="2.7.11.1"/>
    </reaction>
</comment>
<feature type="compositionally biased region" description="Basic and acidic residues" evidence="12">
    <location>
        <begin position="78"/>
        <end position="104"/>
    </location>
</feature>
<evidence type="ECO:0000313" key="15">
    <source>
        <dbReference type="Proteomes" id="UP001303046"/>
    </source>
</evidence>
<dbReference type="InterPro" id="IPR000719">
    <property type="entry name" value="Prot_kinase_dom"/>
</dbReference>
<name>A0ABR1EFP1_NECAM</name>
<dbReference type="InterPro" id="IPR011009">
    <property type="entry name" value="Kinase-like_dom_sf"/>
</dbReference>
<dbReference type="Gene3D" id="1.10.8.10">
    <property type="entry name" value="DNA helicase RuvA subunit, C-terminal domain"/>
    <property type="match status" value="1"/>
</dbReference>
<evidence type="ECO:0000256" key="10">
    <source>
        <dbReference type="ARBA" id="ARBA00048679"/>
    </source>
</evidence>
<evidence type="ECO:0000256" key="5">
    <source>
        <dbReference type="ARBA" id="ARBA00022679"/>
    </source>
</evidence>
<dbReference type="EC" id="2.7.11.1" evidence="2"/>
<keyword evidence="5" id="KW-0808">Transferase</keyword>
<evidence type="ECO:0000259" key="13">
    <source>
        <dbReference type="PROSITE" id="PS50011"/>
    </source>
</evidence>
<dbReference type="Gene3D" id="3.30.310.80">
    <property type="entry name" value="Kinase associated domain 1, KA1"/>
    <property type="match status" value="1"/>
</dbReference>
<comment type="catalytic activity">
    <reaction evidence="9">
        <text>L-threonyl-[protein] + ATP = O-phospho-L-threonyl-[protein] + ADP + H(+)</text>
        <dbReference type="Rhea" id="RHEA:46608"/>
        <dbReference type="Rhea" id="RHEA-COMP:11060"/>
        <dbReference type="Rhea" id="RHEA-COMP:11605"/>
        <dbReference type="ChEBI" id="CHEBI:15378"/>
        <dbReference type="ChEBI" id="CHEBI:30013"/>
        <dbReference type="ChEBI" id="CHEBI:30616"/>
        <dbReference type="ChEBI" id="CHEBI:61977"/>
        <dbReference type="ChEBI" id="CHEBI:456216"/>
        <dbReference type="EC" id="2.7.11.1"/>
    </reaction>
</comment>
<feature type="region of interest" description="Disordered" evidence="12">
    <location>
        <begin position="78"/>
        <end position="151"/>
    </location>
</feature>
<evidence type="ECO:0000256" key="3">
    <source>
        <dbReference type="ARBA" id="ARBA00022527"/>
    </source>
</evidence>
<keyword evidence="8 11" id="KW-0067">ATP-binding</keyword>
<accession>A0ABR1EFP1</accession>
<evidence type="ECO:0000256" key="2">
    <source>
        <dbReference type="ARBA" id="ARBA00012513"/>
    </source>
</evidence>
<proteinExistence type="inferred from homology"/>
<feature type="compositionally biased region" description="Polar residues" evidence="12">
    <location>
        <begin position="136"/>
        <end position="147"/>
    </location>
</feature>
<dbReference type="Gene3D" id="1.10.510.10">
    <property type="entry name" value="Transferase(Phosphotransferase) domain 1"/>
    <property type="match status" value="1"/>
</dbReference>
<evidence type="ECO:0000256" key="7">
    <source>
        <dbReference type="ARBA" id="ARBA00022777"/>
    </source>
</evidence>
<evidence type="ECO:0000256" key="6">
    <source>
        <dbReference type="ARBA" id="ARBA00022741"/>
    </source>
</evidence>
<dbReference type="Gene3D" id="3.30.200.20">
    <property type="entry name" value="Phosphorylase Kinase, domain 1"/>
    <property type="match status" value="1"/>
</dbReference>
<protein>
    <recommendedName>
        <fullName evidence="2">non-specific serine/threonine protein kinase</fullName>
        <ecNumber evidence="2">2.7.11.1</ecNumber>
    </recommendedName>
</protein>
<dbReference type="InterPro" id="IPR049020">
    <property type="entry name" value="PRKAA1/2_AID"/>
</dbReference>
<feature type="domain" description="Protein kinase" evidence="13">
    <location>
        <begin position="161"/>
        <end position="413"/>
    </location>
</feature>
<comment type="similarity">
    <text evidence="1">Belongs to the protein kinase superfamily. CAMK Ser/Thr protein kinase family. SNF1 subfamily.</text>
</comment>
<feature type="binding site" evidence="11">
    <location>
        <position position="190"/>
    </location>
    <ligand>
        <name>ATP</name>
        <dbReference type="ChEBI" id="CHEBI:30616"/>
    </ligand>
</feature>
<dbReference type="InterPro" id="IPR008271">
    <property type="entry name" value="Ser/Thr_kinase_AS"/>
</dbReference>
<evidence type="ECO:0000256" key="4">
    <source>
        <dbReference type="ARBA" id="ARBA00022553"/>
    </source>
</evidence>
<evidence type="ECO:0000256" key="8">
    <source>
        <dbReference type="ARBA" id="ARBA00022840"/>
    </source>
</evidence>
<dbReference type="CDD" id="cd12122">
    <property type="entry name" value="AMPKA_C"/>
    <property type="match status" value="1"/>
</dbReference>
<dbReference type="CDD" id="cd14079">
    <property type="entry name" value="STKc_AMPK_alpha"/>
    <property type="match status" value="1"/>
</dbReference>
<dbReference type="SMART" id="SM00220">
    <property type="entry name" value="S_TKc"/>
    <property type="match status" value="1"/>
</dbReference>
<dbReference type="CDD" id="cd14336">
    <property type="entry name" value="UBA_AID_AMPKalpha"/>
    <property type="match status" value="1"/>
</dbReference>
<evidence type="ECO:0000313" key="14">
    <source>
        <dbReference type="EMBL" id="KAK6761509.1"/>
    </source>
</evidence>
<reference evidence="14 15" key="1">
    <citation type="submission" date="2023-08" db="EMBL/GenBank/DDBJ databases">
        <title>A Necator americanus chromosomal reference genome.</title>
        <authorList>
            <person name="Ilik V."/>
            <person name="Petrzelkova K.J."/>
            <person name="Pardy F."/>
            <person name="Fuh T."/>
            <person name="Niatou-Singa F.S."/>
            <person name="Gouil Q."/>
            <person name="Baker L."/>
            <person name="Ritchie M.E."/>
            <person name="Jex A.R."/>
            <person name="Gazzola D."/>
            <person name="Li H."/>
            <person name="Toshio Fujiwara R."/>
            <person name="Zhan B."/>
            <person name="Aroian R.V."/>
            <person name="Pafco B."/>
            <person name="Schwarz E.M."/>
        </authorList>
    </citation>
    <scope>NUCLEOTIDE SEQUENCE [LARGE SCALE GENOMIC DNA]</scope>
    <source>
        <strain evidence="14 15">Aroian</strain>
        <tissue evidence="14">Whole animal</tissue>
    </source>
</reference>
<feature type="compositionally biased region" description="Basic residues" evidence="12">
    <location>
        <begin position="116"/>
        <end position="127"/>
    </location>
</feature>
<organism evidence="14 15">
    <name type="scientific">Necator americanus</name>
    <name type="common">Human hookworm</name>
    <dbReference type="NCBI Taxonomy" id="51031"/>
    <lineage>
        <taxon>Eukaryota</taxon>
        <taxon>Metazoa</taxon>
        <taxon>Ecdysozoa</taxon>
        <taxon>Nematoda</taxon>
        <taxon>Chromadorea</taxon>
        <taxon>Rhabditida</taxon>
        <taxon>Rhabditina</taxon>
        <taxon>Rhabditomorpha</taxon>
        <taxon>Strongyloidea</taxon>
        <taxon>Ancylostomatidae</taxon>
        <taxon>Bunostominae</taxon>
        <taxon>Necator</taxon>
    </lineage>
</organism>
<keyword evidence="7" id="KW-0418">Kinase</keyword>
<evidence type="ECO:0000256" key="1">
    <source>
        <dbReference type="ARBA" id="ARBA00006234"/>
    </source>
</evidence>
<dbReference type="PROSITE" id="PS00108">
    <property type="entry name" value="PROTEIN_KINASE_ST"/>
    <property type="match status" value="1"/>
</dbReference>
<comment type="caution">
    <text evidence="14">The sequence shown here is derived from an EMBL/GenBank/DDBJ whole genome shotgun (WGS) entry which is preliminary data.</text>
</comment>
<sequence>MVNDPTSELDRRKRAAWGAFRSIEDVVKRTKNIRLCAHLINATVLPALIYALETRVFRKQGKNAISVIERRIEREEALRSTMEGQERDHNTLTEEPRRSQRQESRSQPSGLDRVKSFTRKLSAKSRKEKKDRGEIQVNNMSTPTSDMKSPEVKPQIKIGHYILKDTLGVGTFGKVKVGIHEATGYKVAVKILNRQKIKSLDVVGKIRREIQNLSLFRHPHIIRLYQVISTPTDIFMIMEYVSGGELFDYIVKHGRLKTPEARRFFQQIISGVDYCHRHMVVHRDLKPENLLLDEHNNVKIADFGLSNIMTDGDFLRTSCGSPNYAAPEVISGKLYAGPEVDVWSCGVILYALLCGTLPFDDEHVPTLFRKIKSGVFPIPDYLDKPLVNLLLHMLMVDPMKRATIKEVIAHEWFQKDLPAYLFPPVNESEASIVDIEAVREVTERYNVPEEEVTAALLGDDPHHHLSIAYNLIVDNKRIADETAKLTIEEFYQVAPNKLHYCDQHRHPERIAAVVSNKITPTLENAASGDASCNNVPVQSIGYKSGVKRAKWHLGIRSQSRPEDIMYEVFRAMKSLDMEWKVLNPYHVIARKKPENSVVDPPKMSLQLYQVDQRSYLLDFKSLVDDESSRQTYIAVATLFLVTCSHVSAVNAVKTCGNAQFTSNYINGCGLFTASVTSGSKTLTNHAVFRDVCFPHWDLSTMKFGAFRFYLVYRDTSMMLASLLDELSGTIAVILCWFY</sequence>
<evidence type="ECO:0000256" key="9">
    <source>
        <dbReference type="ARBA" id="ARBA00047899"/>
    </source>
</evidence>
<dbReference type="SUPFAM" id="SSF56112">
    <property type="entry name" value="Protein kinase-like (PK-like)"/>
    <property type="match status" value="1"/>
</dbReference>
<dbReference type="Pfam" id="PF00069">
    <property type="entry name" value="Pkinase"/>
    <property type="match status" value="1"/>
</dbReference>
<evidence type="ECO:0000256" key="11">
    <source>
        <dbReference type="PROSITE-ProRule" id="PRU10141"/>
    </source>
</evidence>
<keyword evidence="3" id="KW-0723">Serine/threonine-protein kinase</keyword>
<dbReference type="InterPro" id="IPR028375">
    <property type="entry name" value="KA1/Ssp2_C"/>
</dbReference>
<evidence type="ECO:0000256" key="12">
    <source>
        <dbReference type="SAM" id="MobiDB-lite"/>
    </source>
</evidence>
<dbReference type="PANTHER" id="PTHR24346:SF110">
    <property type="entry name" value="NON-SPECIFIC SERINE_THREONINE PROTEIN KINASE"/>
    <property type="match status" value="1"/>
</dbReference>
<dbReference type="PANTHER" id="PTHR24346">
    <property type="entry name" value="MAP/MICROTUBULE AFFINITY-REGULATING KINASE"/>
    <property type="match status" value="1"/>
</dbReference>
<dbReference type="EMBL" id="JAVFWL010000006">
    <property type="protein sequence ID" value="KAK6761509.1"/>
    <property type="molecule type" value="Genomic_DNA"/>
</dbReference>
<dbReference type="Proteomes" id="UP001303046">
    <property type="component" value="Unassembled WGS sequence"/>
</dbReference>
<dbReference type="SUPFAM" id="SSF103243">
    <property type="entry name" value="KA1-like"/>
    <property type="match status" value="1"/>
</dbReference>
<dbReference type="InterPro" id="IPR017441">
    <property type="entry name" value="Protein_kinase_ATP_BS"/>
</dbReference>
<keyword evidence="4" id="KW-0597">Phosphoprotein</keyword>
<keyword evidence="6 11" id="KW-0547">Nucleotide-binding</keyword>
<dbReference type="PROSITE" id="PS50011">
    <property type="entry name" value="PROTEIN_KINASE_DOM"/>
    <property type="match status" value="1"/>
</dbReference>
<dbReference type="PROSITE" id="PS00107">
    <property type="entry name" value="PROTEIN_KINASE_ATP"/>
    <property type="match status" value="1"/>
</dbReference>
<gene>
    <name evidence="14" type="primary">Necator_chrX.g22705</name>
    <name evidence="14" type="ORF">RB195_022542</name>
</gene>
<keyword evidence="15" id="KW-1185">Reference proteome</keyword>
<dbReference type="InterPro" id="IPR032270">
    <property type="entry name" value="AMPK_C"/>
</dbReference>
<dbReference type="Pfam" id="PF21147">
    <property type="entry name" value="AMPK_alpha_AID"/>
    <property type="match status" value="1"/>
</dbReference>